<dbReference type="PANTHER" id="PTHR32322">
    <property type="entry name" value="INNER MEMBRANE TRANSPORTER"/>
    <property type="match status" value="1"/>
</dbReference>
<dbReference type="GO" id="GO:0016020">
    <property type="term" value="C:membrane"/>
    <property type="evidence" value="ECO:0007669"/>
    <property type="project" value="UniProtKB-SubCell"/>
</dbReference>
<feature type="domain" description="EamA" evidence="7">
    <location>
        <begin position="145"/>
        <end position="281"/>
    </location>
</feature>
<organism evidence="8 9">
    <name type="scientific">Pedobacter chitinilyticus</name>
    <dbReference type="NCBI Taxonomy" id="2233776"/>
    <lineage>
        <taxon>Bacteria</taxon>
        <taxon>Pseudomonadati</taxon>
        <taxon>Bacteroidota</taxon>
        <taxon>Sphingobacteriia</taxon>
        <taxon>Sphingobacteriales</taxon>
        <taxon>Sphingobacteriaceae</taxon>
        <taxon>Pedobacter</taxon>
    </lineage>
</organism>
<dbReference type="Pfam" id="PF00892">
    <property type="entry name" value="EamA"/>
    <property type="match status" value="2"/>
</dbReference>
<evidence type="ECO:0000256" key="1">
    <source>
        <dbReference type="ARBA" id="ARBA00004141"/>
    </source>
</evidence>
<dbReference type="InterPro" id="IPR000620">
    <property type="entry name" value="EamA_dom"/>
</dbReference>
<feature type="transmembrane region" description="Helical" evidence="6">
    <location>
        <begin position="114"/>
        <end position="132"/>
    </location>
</feature>
<evidence type="ECO:0000313" key="8">
    <source>
        <dbReference type="EMBL" id="RWU10247.1"/>
    </source>
</evidence>
<feature type="domain" description="EamA" evidence="7">
    <location>
        <begin position="3"/>
        <end position="131"/>
    </location>
</feature>
<keyword evidence="4 6" id="KW-1133">Transmembrane helix</keyword>
<evidence type="ECO:0000313" key="9">
    <source>
        <dbReference type="Proteomes" id="UP000284120"/>
    </source>
</evidence>
<name>A0A3S3PIE4_9SPHI</name>
<evidence type="ECO:0000259" key="7">
    <source>
        <dbReference type="Pfam" id="PF00892"/>
    </source>
</evidence>
<feature type="transmembrane region" description="Helical" evidence="6">
    <location>
        <begin position="91"/>
        <end position="108"/>
    </location>
</feature>
<dbReference type="SUPFAM" id="SSF103481">
    <property type="entry name" value="Multidrug resistance efflux transporter EmrE"/>
    <property type="match status" value="2"/>
</dbReference>
<dbReference type="RefSeq" id="WP_113645741.1">
    <property type="nucleotide sequence ID" value="NZ_QMHN01000001.1"/>
</dbReference>
<evidence type="ECO:0000256" key="6">
    <source>
        <dbReference type="SAM" id="Phobius"/>
    </source>
</evidence>
<dbReference type="Gene3D" id="1.10.3730.20">
    <property type="match status" value="1"/>
</dbReference>
<dbReference type="Proteomes" id="UP000284120">
    <property type="component" value="Unassembled WGS sequence"/>
</dbReference>
<gene>
    <name evidence="8" type="ORF">DPV69_02565</name>
</gene>
<feature type="transmembrane region" description="Helical" evidence="6">
    <location>
        <begin position="144"/>
        <end position="164"/>
    </location>
</feature>
<comment type="caution">
    <text evidence="8">The sequence shown here is derived from an EMBL/GenBank/DDBJ whole genome shotgun (WGS) entry which is preliminary data.</text>
</comment>
<dbReference type="PANTHER" id="PTHR32322:SF2">
    <property type="entry name" value="EAMA DOMAIN-CONTAINING PROTEIN"/>
    <property type="match status" value="1"/>
</dbReference>
<comment type="similarity">
    <text evidence="2">Belongs to the EamA transporter family.</text>
</comment>
<feature type="transmembrane region" description="Helical" evidence="6">
    <location>
        <begin position="203"/>
        <end position="225"/>
    </location>
</feature>
<feature type="transmembrane region" description="Helical" evidence="6">
    <location>
        <begin position="59"/>
        <end position="79"/>
    </location>
</feature>
<feature type="transmembrane region" description="Helical" evidence="6">
    <location>
        <begin position="28"/>
        <end position="47"/>
    </location>
</feature>
<evidence type="ECO:0000256" key="5">
    <source>
        <dbReference type="ARBA" id="ARBA00023136"/>
    </source>
</evidence>
<dbReference type="OrthoDB" id="1524053at2"/>
<feature type="transmembrane region" description="Helical" evidence="6">
    <location>
        <begin position="265"/>
        <end position="287"/>
    </location>
</feature>
<proteinExistence type="inferred from homology"/>
<comment type="subcellular location">
    <subcellularLocation>
        <location evidence="1">Membrane</location>
        <topology evidence="1">Multi-pass membrane protein</topology>
    </subcellularLocation>
</comment>
<dbReference type="InterPro" id="IPR037185">
    <property type="entry name" value="EmrE-like"/>
</dbReference>
<keyword evidence="5 6" id="KW-0472">Membrane</keyword>
<keyword evidence="3 6" id="KW-0812">Transmembrane</keyword>
<reference evidence="8 9" key="1">
    <citation type="submission" date="2018-06" db="EMBL/GenBank/DDBJ databases">
        <title>Pedobacter endophyticus sp. nov., an endophytic bacterium isolated from a leaf of Triticum aestivum.</title>
        <authorList>
            <person name="Zhang L."/>
        </authorList>
    </citation>
    <scope>NUCLEOTIDE SEQUENCE [LARGE SCALE GENOMIC DNA]</scope>
    <source>
        <strain evidence="8 9">CM134L-2</strain>
    </source>
</reference>
<dbReference type="AlphaFoldDB" id="A0A3S3PIE4"/>
<feature type="transmembrane region" description="Helical" evidence="6">
    <location>
        <begin position="6"/>
        <end position="21"/>
    </location>
</feature>
<feature type="transmembrane region" description="Helical" evidence="6">
    <location>
        <begin position="176"/>
        <end position="196"/>
    </location>
</feature>
<evidence type="ECO:0000256" key="2">
    <source>
        <dbReference type="ARBA" id="ARBA00007362"/>
    </source>
</evidence>
<sequence length="288" mass="32681">MTYLFLSILCSVTVGVLFKLARRYQINLTQAITWNYFFAIILSLICFKPDFNQINLNSFPKVYCALGFLLPGIFIFLGLSVRNAGLARTDIAQRLSLFISLSAAYFLFNEHFDRYKEVGVVFGFAAIIFTMYRKSDRVSSKKSWLYLLLVFLGFGVVDVLFKMVSQSTVVPYTTSLFIIYCIAFVLSLIYLAYLVIRKKTKLQLVNFFCGCILGIFNFGNILFYLNAHREMSENPSTVFAAMNMGVIIAGSLIGIFVFREKLSKWNYIGLGLALVSIILITLSKIYAV</sequence>
<evidence type="ECO:0000256" key="3">
    <source>
        <dbReference type="ARBA" id="ARBA00022692"/>
    </source>
</evidence>
<protein>
    <submittedName>
        <fullName evidence="8">EamA/RhaT family transporter</fullName>
    </submittedName>
</protein>
<dbReference type="EMBL" id="SAYW01000001">
    <property type="protein sequence ID" value="RWU10247.1"/>
    <property type="molecule type" value="Genomic_DNA"/>
</dbReference>
<dbReference type="InterPro" id="IPR050638">
    <property type="entry name" value="AA-Vitamin_Transporters"/>
</dbReference>
<accession>A0A3S3PIE4</accession>
<keyword evidence="9" id="KW-1185">Reference proteome</keyword>
<evidence type="ECO:0000256" key="4">
    <source>
        <dbReference type="ARBA" id="ARBA00022989"/>
    </source>
</evidence>
<feature type="transmembrane region" description="Helical" evidence="6">
    <location>
        <begin position="237"/>
        <end position="258"/>
    </location>
</feature>